<comment type="caution">
    <text evidence="2">The sequence shown here is derived from an EMBL/GenBank/DDBJ whole genome shotgun (WGS) entry which is preliminary data.</text>
</comment>
<keyword evidence="3" id="KW-1185">Reference proteome</keyword>
<evidence type="ECO:0000256" key="1">
    <source>
        <dbReference type="SAM" id="MobiDB-lite"/>
    </source>
</evidence>
<feature type="compositionally biased region" description="Low complexity" evidence="1">
    <location>
        <begin position="31"/>
        <end position="40"/>
    </location>
</feature>
<accession>A0ABR0I9G4</accession>
<dbReference type="GeneID" id="87967516"/>
<evidence type="ECO:0000313" key="2">
    <source>
        <dbReference type="EMBL" id="KAK4676874.1"/>
    </source>
</evidence>
<reference evidence="2 3" key="1">
    <citation type="journal article" date="2023" name="bioRxiv">
        <title>High-quality genome assemblies of four members of thePodospora anserinaspecies complex.</title>
        <authorList>
            <person name="Ament-Velasquez S.L."/>
            <person name="Vogan A.A."/>
            <person name="Wallerman O."/>
            <person name="Hartmann F."/>
            <person name="Gautier V."/>
            <person name="Silar P."/>
            <person name="Giraud T."/>
            <person name="Johannesson H."/>
        </authorList>
    </citation>
    <scope>NUCLEOTIDE SEQUENCE [LARGE SCALE GENOMIC DNA]</scope>
    <source>
        <strain evidence="2 3">CBS 124.78</strain>
    </source>
</reference>
<gene>
    <name evidence="2" type="ORF">QC764_403595</name>
</gene>
<protein>
    <submittedName>
        <fullName evidence="2">Uncharacterized protein</fullName>
    </submittedName>
</protein>
<organism evidence="2 3">
    <name type="scientific">Podospora pseudoanserina</name>
    <dbReference type="NCBI Taxonomy" id="2609844"/>
    <lineage>
        <taxon>Eukaryota</taxon>
        <taxon>Fungi</taxon>
        <taxon>Dikarya</taxon>
        <taxon>Ascomycota</taxon>
        <taxon>Pezizomycotina</taxon>
        <taxon>Sordariomycetes</taxon>
        <taxon>Sordariomycetidae</taxon>
        <taxon>Sordariales</taxon>
        <taxon>Podosporaceae</taxon>
        <taxon>Podospora</taxon>
    </lineage>
</organism>
<dbReference type="SUPFAM" id="SSF161270">
    <property type="entry name" value="PspA lactotransferrin-binding region"/>
    <property type="match status" value="1"/>
</dbReference>
<dbReference type="EMBL" id="JAFFHC010000004">
    <property type="protein sequence ID" value="KAK4676874.1"/>
    <property type="molecule type" value="Genomic_DNA"/>
</dbReference>
<name>A0ABR0I9G4_9PEZI</name>
<dbReference type="RefSeq" id="XP_062800344.1">
    <property type="nucleotide sequence ID" value="XM_062946651.1"/>
</dbReference>
<feature type="region of interest" description="Disordered" evidence="1">
    <location>
        <begin position="1"/>
        <end position="55"/>
    </location>
</feature>
<dbReference type="Proteomes" id="UP001323617">
    <property type="component" value="Unassembled WGS sequence"/>
</dbReference>
<proteinExistence type="predicted"/>
<evidence type="ECO:0000313" key="3">
    <source>
        <dbReference type="Proteomes" id="UP001323617"/>
    </source>
</evidence>
<feature type="compositionally biased region" description="Polar residues" evidence="1">
    <location>
        <begin position="14"/>
        <end position="30"/>
    </location>
</feature>
<feature type="region of interest" description="Disordered" evidence="1">
    <location>
        <begin position="189"/>
        <end position="215"/>
    </location>
</feature>
<sequence>MASDQKPLNGFQMPPSNKTENCPQGTVDSQANPAMSSTSATPPPNSLAPHVQVSFGSPSTITSPAPFNRAVSVPRGTPKSFSSQLNAVSWSTQDIADVRNELRKALPFYKNIYATLEVQPEVVSRLDVLQHLGVNIHHPHIARPGGLGSLLGIWNELAGYSNKQIRDLKNKNASLNHEISNLKRKVADLEASDTKPDQEMAGTEKKETAKEPTRFDGSEPNKYVRYFNFMLWKRDITRAWSDKPDTFKTEKVKICYILFFLDGDAFWDIADAVEAIVNSDQSSDAWEFKTGEELLDHLTEKYGKRE</sequence>